<reference evidence="1 2" key="1">
    <citation type="submission" date="2012-10" db="EMBL/GenBank/DDBJ databases">
        <authorList>
            <person name="Harkins D.M."/>
            <person name="Durkin A.S."/>
            <person name="Brinkac L.M."/>
            <person name="Selengut J.D."/>
            <person name="Sanka R."/>
            <person name="DePew J."/>
            <person name="Purushe J."/>
            <person name="Peacock S.J."/>
            <person name="Thaipadungpanit J."/>
            <person name="Wuthiekanun V.W."/>
            <person name="Day N.P."/>
            <person name="Vinetz J.M."/>
            <person name="Sutton G.G."/>
            <person name="Nelson W.C."/>
            <person name="Fouts D.E."/>
        </authorList>
    </citation>
    <scope>NUCLEOTIDE SEQUENCE [LARGE SCALE GENOMIC DNA]</scope>
    <source>
        <strain evidence="1 2">H1</strain>
    </source>
</reference>
<name>A0A0E2BES6_9LEPT</name>
<gene>
    <name evidence="1" type="ORF">LEP1GSC081_3231</name>
</gene>
<dbReference type="AlphaFoldDB" id="A0A0E2BES6"/>
<evidence type="ECO:0000313" key="1">
    <source>
        <dbReference type="EMBL" id="EKO15707.1"/>
    </source>
</evidence>
<evidence type="ECO:0000313" key="2">
    <source>
        <dbReference type="Proteomes" id="UP000006253"/>
    </source>
</evidence>
<dbReference type="EMBL" id="AHMY02000040">
    <property type="protein sequence ID" value="EKO15707.1"/>
    <property type="molecule type" value="Genomic_DNA"/>
</dbReference>
<organism evidence="1 2">
    <name type="scientific">Leptospira kirschneri str. H1</name>
    <dbReference type="NCBI Taxonomy" id="1049966"/>
    <lineage>
        <taxon>Bacteria</taxon>
        <taxon>Pseudomonadati</taxon>
        <taxon>Spirochaetota</taxon>
        <taxon>Spirochaetia</taxon>
        <taxon>Leptospirales</taxon>
        <taxon>Leptospiraceae</taxon>
        <taxon>Leptospira</taxon>
    </lineage>
</organism>
<proteinExistence type="predicted"/>
<protein>
    <submittedName>
        <fullName evidence="1">Uncharacterized protein</fullName>
    </submittedName>
</protein>
<comment type="caution">
    <text evidence="1">The sequence shown here is derived from an EMBL/GenBank/DDBJ whole genome shotgun (WGS) entry which is preliminary data.</text>
</comment>
<sequence length="52" mass="6007">MLNSTIEFFNNSILELARKIVIGGSSHILETKITTFFRKIKHGFPHVKLTDY</sequence>
<accession>A0A0E2BES6</accession>
<dbReference type="Proteomes" id="UP000006253">
    <property type="component" value="Unassembled WGS sequence"/>
</dbReference>